<dbReference type="AlphaFoldDB" id="S3CBD9"/>
<keyword evidence="2" id="KW-1185">Reference proteome</keyword>
<dbReference type="OrthoDB" id="5355526at2759"/>
<dbReference type="HOGENOM" id="CLU_162820_0_0_1"/>
<dbReference type="VEuPathDB" id="FungiDB:F503_05297"/>
<evidence type="ECO:0000313" key="1">
    <source>
        <dbReference type="EMBL" id="EPE10202.1"/>
    </source>
</evidence>
<gene>
    <name evidence="1" type="ORF">F503_05297</name>
</gene>
<dbReference type="eggNOG" id="ENOG502SCZR">
    <property type="taxonomic scope" value="Eukaryota"/>
</dbReference>
<evidence type="ECO:0000313" key="2">
    <source>
        <dbReference type="Proteomes" id="UP000016923"/>
    </source>
</evidence>
<dbReference type="Proteomes" id="UP000016923">
    <property type="component" value="Unassembled WGS sequence"/>
</dbReference>
<sequence>MCYRLVERFSVCGCVYYKHAVDRCAAYNQSGHMIQEKIIPVGYACVDHSEPPQGSYSSGAYAYSDSGYYSGHSHHSSKHR</sequence>
<dbReference type="EMBL" id="KE148146">
    <property type="protein sequence ID" value="EPE10202.1"/>
    <property type="molecule type" value="Genomic_DNA"/>
</dbReference>
<accession>S3CBD9</accession>
<protein>
    <submittedName>
        <fullName evidence="1">Uncharacterized protein</fullName>
    </submittedName>
</protein>
<proteinExistence type="predicted"/>
<organism evidence="1 2">
    <name type="scientific">Ophiostoma piceae (strain UAMH 11346)</name>
    <name type="common">Sap stain fungus</name>
    <dbReference type="NCBI Taxonomy" id="1262450"/>
    <lineage>
        <taxon>Eukaryota</taxon>
        <taxon>Fungi</taxon>
        <taxon>Dikarya</taxon>
        <taxon>Ascomycota</taxon>
        <taxon>Pezizomycotina</taxon>
        <taxon>Sordariomycetes</taxon>
        <taxon>Sordariomycetidae</taxon>
        <taxon>Ophiostomatales</taxon>
        <taxon>Ophiostomataceae</taxon>
        <taxon>Ophiostoma</taxon>
    </lineage>
</organism>
<name>S3CBD9_OPHP1</name>
<reference evidence="1 2" key="1">
    <citation type="journal article" date="2013" name="BMC Genomics">
        <title>The genome and transcriptome of the pine saprophyte Ophiostoma piceae, and a comparison with the bark beetle-associated pine pathogen Grosmannia clavigera.</title>
        <authorList>
            <person name="Haridas S."/>
            <person name="Wang Y."/>
            <person name="Lim L."/>
            <person name="Massoumi Alamouti S."/>
            <person name="Jackman S."/>
            <person name="Docking R."/>
            <person name="Robertson G."/>
            <person name="Birol I."/>
            <person name="Bohlmann J."/>
            <person name="Breuil C."/>
        </authorList>
    </citation>
    <scope>NUCLEOTIDE SEQUENCE [LARGE SCALE GENOMIC DNA]</scope>
    <source>
        <strain evidence="1 2">UAMH 11346</strain>
    </source>
</reference>
<dbReference type="OMA" id="IDRCAAY"/>